<comment type="caution">
    <text evidence="2">The sequence shown here is derived from an EMBL/GenBank/DDBJ whole genome shotgun (WGS) entry which is preliminary data.</text>
</comment>
<evidence type="ECO:0000259" key="1">
    <source>
        <dbReference type="Pfam" id="PF25268"/>
    </source>
</evidence>
<gene>
    <name evidence="2" type="ORF">KI387_036866</name>
</gene>
<dbReference type="PANTHER" id="PTHR33786:SF5">
    <property type="entry name" value="EXPRESSED PROTEIN"/>
    <property type="match status" value="1"/>
</dbReference>
<protein>
    <recommendedName>
        <fullName evidence="1">DUF7866 domain-containing protein</fullName>
    </recommendedName>
</protein>
<feature type="domain" description="DUF7866" evidence="1">
    <location>
        <begin position="63"/>
        <end position="115"/>
    </location>
</feature>
<dbReference type="InterPro" id="IPR057188">
    <property type="entry name" value="DUF7866"/>
</dbReference>
<dbReference type="Pfam" id="PF25268">
    <property type="entry name" value="DUF7866"/>
    <property type="match status" value="1"/>
</dbReference>
<dbReference type="OMA" id="NAKEWIN"/>
<sequence>LGLHEDLSNAKEWINELVFDLEWGKLCASANGSEGQVEAFPVAETKYAEWPWENNNRRRKLAPFQLCSGCTCCASVRNESVCTTSACCYSITCGLPDKPYGVCAFTPKACNCTNC</sequence>
<name>A0AA38FRJ6_TAXCH</name>
<feature type="non-terminal residue" evidence="2">
    <location>
        <position position="1"/>
    </location>
</feature>
<dbReference type="EMBL" id="JAHRHJ020000007">
    <property type="protein sequence ID" value="KAH9308955.1"/>
    <property type="molecule type" value="Genomic_DNA"/>
</dbReference>
<keyword evidence="3" id="KW-1185">Reference proteome</keyword>
<feature type="non-terminal residue" evidence="2">
    <location>
        <position position="115"/>
    </location>
</feature>
<evidence type="ECO:0000313" key="3">
    <source>
        <dbReference type="Proteomes" id="UP000824469"/>
    </source>
</evidence>
<reference evidence="2 3" key="1">
    <citation type="journal article" date="2021" name="Nat. Plants">
        <title>The Taxus genome provides insights into paclitaxel biosynthesis.</title>
        <authorList>
            <person name="Xiong X."/>
            <person name="Gou J."/>
            <person name="Liao Q."/>
            <person name="Li Y."/>
            <person name="Zhou Q."/>
            <person name="Bi G."/>
            <person name="Li C."/>
            <person name="Du R."/>
            <person name="Wang X."/>
            <person name="Sun T."/>
            <person name="Guo L."/>
            <person name="Liang H."/>
            <person name="Lu P."/>
            <person name="Wu Y."/>
            <person name="Zhang Z."/>
            <person name="Ro D.K."/>
            <person name="Shang Y."/>
            <person name="Huang S."/>
            <person name="Yan J."/>
        </authorList>
    </citation>
    <scope>NUCLEOTIDE SEQUENCE [LARGE SCALE GENOMIC DNA]</scope>
    <source>
        <strain evidence="2">Ta-2019</strain>
    </source>
</reference>
<organism evidence="2 3">
    <name type="scientific">Taxus chinensis</name>
    <name type="common">Chinese yew</name>
    <name type="synonym">Taxus wallichiana var. chinensis</name>
    <dbReference type="NCBI Taxonomy" id="29808"/>
    <lineage>
        <taxon>Eukaryota</taxon>
        <taxon>Viridiplantae</taxon>
        <taxon>Streptophyta</taxon>
        <taxon>Embryophyta</taxon>
        <taxon>Tracheophyta</taxon>
        <taxon>Spermatophyta</taxon>
        <taxon>Pinopsida</taxon>
        <taxon>Pinidae</taxon>
        <taxon>Conifers II</taxon>
        <taxon>Cupressales</taxon>
        <taxon>Taxaceae</taxon>
        <taxon>Taxus</taxon>
    </lineage>
</organism>
<dbReference type="PANTHER" id="PTHR33786">
    <property type="entry name" value="UBIQUITIN CARBOXYL-TERMINAL HYDROLASE"/>
    <property type="match status" value="1"/>
</dbReference>
<dbReference type="AlphaFoldDB" id="A0AA38FRJ6"/>
<accession>A0AA38FRJ6</accession>
<evidence type="ECO:0000313" key="2">
    <source>
        <dbReference type="EMBL" id="KAH9308955.1"/>
    </source>
</evidence>
<proteinExistence type="predicted"/>
<dbReference type="Proteomes" id="UP000824469">
    <property type="component" value="Unassembled WGS sequence"/>
</dbReference>